<evidence type="ECO:0000256" key="8">
    <source>
        <dbReference type="ARBA" id="ARBA00023004"/>
    </source>
</evidence>
<keyword evidence="4" id="KW-0812">Transmembrane</keyword>
<accession>A0A067KG24</accession>
<dbReference type="STRING" id="180498.A0A067KG24"/>
<evidence type="ECO:0000256" key="10">
    <source>
        <dbReference type="ARBA" id="ARBA00023136"/>
    </source>
</evidence>
<evidence type="ECO:0000313" key="13">
    <source>
        <dbReference type="EMBL" id="KDP35176.1"/>
    </source>
</evidence>
<dbReference type="PRINTS" id="PR00463">
    <property type="entry name" value="EP450I"/>
</dbReference>
<dbReference type="GO" id="GO:0016705">
    <property type="term" value="F:oxidoreductase activity, acting on paired donors, with incorporation or reduction of molecular oxygen"/>
    <property type="evidence" value="ECO:0007669"/>
    <property type="project" value="InterPro"/>
</dbReference>
<evidence type="ECO:0000256" key="3">
    <source>
        <dbReference type="ARBA" id="ARBA00022617"/>
    </source>
</evidence>
<keyword evidence="10" id="KW-0472">Membrane</keyword>
<dbReference type="GO" id="GO:0020037">
    <property type="term" value="F:heme binding"/>
    <property type="evidence" value="ECO:0007669"/>
    <property type="project" value="InterPro"/>
</dbReference>
<gene>
    <name evidence="13" type="ORF">JCGZ_10710</name>
</gene>
<keyword evidence="14" id="KW-1185">Reference proteome</keyword>
<dbReference type="PANTHER" id="PTHR24282">
    <property type="entry name" value="CYTOCHROME P450 FAMILY MEMBER"/>
    <property type="match status" value="1"/>
</dbReference>
<dbReference type="SUPFAM" id="SSF48264">
    <property type="entry name" value="Cytochrome P450"/>
    <property type="match status" value="1"/>
</dbReference>
<organism evidence="13 14">
    <name type="scientific">Jatropha curcas</name>
    <name type="common">Barbados nut</name>
    <dbReference type="NCBI Taxonomy" id="180498"/>
    <lineage>
        <taxon>Eukaryota</taxon>
        <taxon>Viridiplantae</taxon>
        <taxon>Streptophyta</taxon>
        <taxon>Embryophyta</taxon>
        <taxon>Tracheophyta</taxon>
        <taxon>Spermatophyta</taxon>
        <taxon>Magnoliopsida</taxon>
        <taxon>eudicotyledons</taxon>
        <taxon>Gunneridae</taxon>
        <taxon>Pentapetalae</taxon>
        <taxon>rosids</taxon>
        <taxon>fabids</taxon>
        <taxon>Malpighiales</taxon>
        <taxon>Euphorbiaceae</taxon>
        <taxon>Crotonoideae</taxon>
        <taxon>Jatropheae</taxon>
        <taxon>Jatropha</taxon>
    </lineage>
</organism>
<dbReference type="EMBL" id="KK914491">
    <property type="protein sequence ID" value="KDP35176.1"/>
    <property type="molecule type" value="Genomic_DNA"/>
</dbReference>
<feature type="binding site" description="axial binding residue" evidence="11">
    <location>
        <position position="396"/>
    </location>
    <ligand>
        <name>heme</name>
        <dbReference type="ChEBI" id="CHEBI:30413"/>
    </ligand>
    <ligandPart>
        <name>Fe</name>
        <dbReference type="ChEBI" id="CHEBI:18248"/>
    </ligandPart>
</feature>
<dbReference type="PROSITE" id="PS00086">
    <property type="entry name" value="CYTOCHROME_P450"/>
    <property type="match status" value="1"/>
</dbReference>
<dbReference type="Proteomes" id="UP000027138">
    <property type="component" value="Unassembled WGS sequence"/>
</dbReference>
<evidence type="ECO:0000256" key="12">
    <source>
        <dbReference type="RuleBase" id="RU000461"/>
    </source>
</evidence>
<dbReference type="InterPro" id="IPR002401">
    <property type="entry name" value="Cyt_P450_E_grp-I"/>
</dbReference>
<keyword evidence="9 12" id="KW-0503">Monooxygenase</keyword>
<protein>
    <recommendedName>
        <fullName evidence="15">Cytochrome P450</fullName>
    </recommendedName>
</protein>
<dbReference type="InterPro" id="IPR017972">
    <property type="entry name" value="Cyt_P450_CS"/>
</dbReference>
<evidence type="ECO:0000313" key="14">
    <source>
        <dbReference type="Proteomes" id="UP000027138"/>
    </source>
</evidence>
<keyword evidence="6" id="KW-1133">Transmembrane helix</keyword>
<dbReference type="InterPro" id="IPR036396">
    <property type="entry name" value="Cyt_P450_sf"/>
</dbReference>
<evidence type="ECO:0000256" key="6">
    <source>
        <dbReference type="ARBA" id="ARBA00022989"/>
    </source>
</evidence>
<reference evidence="13 14" key="1">
    <citation type="journal article" date="2014" name="PLoS ONE">
        <title>Global Analysis of Gene Expression Profiles in Physic Nut (Jatropha curcas L.) Seedlings Exposed to Salt Stress.</title>
        <authorList>
            <person name="Zhang L."/>
            <person name="Zhang C."/>
            <person name="Wu P."/>
            <person name="Chen Y."/>
            <person name="Li M."/>
            <person name="Jiang H."/>
            <person name="Wu G."/>
        </authorList>
    </citation>
    <scope>NUCLEOTIDE SEQUENCE [LARGE SCALE GENOMIC DNA]</scope>
    <source>
        <strain evidence="14">cv. GZQX0401</strain>
        <tissue evidence="13">Young leaves</tissue>
    </source>
</reference>
<evidence type="ECO:0000256" key="11">
    <source>
        <dbReference type="PIRSR" id="PIRSR602401-1"/>
    </source>
</evidence>
<dbReference type="GO" id="GO:0004497">
    <property type="term" value="F:monooxygenase activity"/>
    <property type="evidence" value="ECO:0007669"/>
    <property type="project" value="UniProtKB-KW"/>
</dbReference>
<dbReference type="OrthoDB" id="1470350at2759"/>
<dbReference type="GO" id="GO:0005506">
    <property type="term" value="F:iron ion binding"/>
    <property type="evidence" value="ECO:0007669"/>
    <property type="project" value="InterPro"/>
</dbReference>
<dbReference type="AlphaFoldDB" id="A0A067KG24"/>
<evidence type="ECO:0000256" key="5">
    <source>
        <dbReference type="ARBA" id="ARBA00022723"/>
    </source>
</evidence>
<dbReference type="Pfam" id="PF00067">
    <property type="entry name" value="p450"/>
    <property type="match status" value="1"/>
</dbReference>
<dbReference type="InterPro" id="IPR050665">
    <property type="entry name" value="Cytochrome_P450_Monooxygen"/>
</dbReference>
<evidence type="ECO:0000256" key="2">
    <source>
        <dbReference type="ARBA" id="ARBA00010617"/>
    </source>
</evidence>
<evidence type="ECO:0000256" key="4">
    <source>
        <dbReference type="ARBA" id="ARBA00022692"/>
    </source>
</evidence>
<comment type="similarity">
    <text evidence="2 12">Belongs to the cytochrome P450 family.</text>
</comment>
<proteinExistence type="inferred from homology"/>
<evidence type="ECO:0000256" key="7">
    <source>
        <dbReference type="ARBA" id="ARBA00023002"/>
    </source>
</evidence>
<name>A0A067KG24_JATCU</name>
<evidence type="ECO:0008006" key="15">
    <source>
        <dbReference type="Google" id="ProtNLM"/>
    </source>
</evidence>
<keyword evidence="5 11" id="KW-0479">Metal-binding</keyword>
<comment type="cofactor">
    <cofactor evidence="11">
        <name>heme</name>
        <dbReference type="ChEBI" id="CHEBI:30413"/>
    </cofactor>
</comment>
<keyword evidence="8 11" id="KW-0408">Iron</keyword>
<dbReference type="PANTHER" id="PTHR24282:SF270">
    <property type="entry name" value="CYTOCHROME P450 CYP749A22-LIKE"/>
    <property type="match status" value="1"/>
</dbReference>
<dbReference type="GO" id="GO:0016020">
    <property type="term" value="C:membrane"/>
    <property type="evidence" value="ECO:0007669"/>
    <property type="project" value="UniProtKB-SubCell"/>
</dbReference>
<dbReference type="PRINTS" id="PR00385">
    <property type="entry name" value="P450"/>
</dbReference>
<comment type="subcellular location">
    <subcellularLocation>
        <location evidence="1">Membrane</location>
        <topology evidence="1">Single-pass membrane protein</topology>
    </subcellularLocation>
</comment>
<keyword evidence="3 11" id="KW-0349">Heme</keyword>
<evidence type="ECO:0000256" key="9">
    <source>
        <dbReference type="ARBA" id="ARBA00023033"/>
    </source>
</evidence>
<dbReference type="InterPro" id="IPR001128">
    <property type="entry name" value="Cyt_P450"/>
</dbReference>
<keyword evidence="7 12" id="KW-0560">Oxidoreductase</keyword>
<sequence length="448" mass="51581">MELSHQVFPTVLPHFHSWMKLYGKNFLRWQGPQAYLVFSEPNELVKEIFNNRDGAFPKPEPDNYTKKLIGEGIGTTRIPEKWLKLRKLSNHAFHAECLKSMIPAMITSVEMMLEKWRHNEGKEIEVFQEFKVLASEIISRTAFGSSYLEGQRIFDMINQLTLIIGRNRYRIRIPGIRNLVKTWDDIESEKIDQEIRDSIMNMIKKREEAAMMSQSNGFGTDFLGLLLKAHHDNNDPDQTKRLSVEEMIDECKTFYVVGHETTATSFTWTVFLLAIHTDWQDKARKEVLELFGQQSPSSDGLSKMKLVSMIINEALRLYPPVLSIPKAVQRQVRLGKLVLPANIVIEIPVIALHHDPEIWGEDVYLFKPERFAEGLAKATNNNLNAYLPFSLGPRSCVGYNFAITETKIALSMILQHYRFTLSPTYVHSPVNRLTVCPQHGMQIMLHPL</sequence>
<evidence type="ECO:0000256" key="1">
    <source>
        <dbReference type="ARBA" id="ARBA00004167"/>
    </source>
</evidence>
<dbReference type="Gene3D" id="1.10.630.10">
    <property type="entry name" value="Cytochrome P450"/>
    <property type="match status" value="1"/>
</dbReference>